<feature type="domain" description="CP-type G" evidence="6">
    <location>
        <begin position="125"/>
        <end position="341"/>
    </location>
</feature>
<feature type="non-terminal residue" evidence="7">
    <location>
        <position position="614"/>
    </location>
</feature>
<name>A0A1E4SK15_9ASCO</name>
<accession>A0A1E4SK15</accession>
<proteinExistence type="predicted"/>
<dbReference type="Gene3D" id="3.40.50.300">
    <property type="entry name" value="P-loop containing nucleotide triphosphate hydrolases"/>
    <property type="match status" value="1"/>
</dbReference>
<dbReference type="OrthoDB" id="1696305at2759"/>
<dbReference type="GO" id="GO:0005739">
    <property type="term" value="C:mitochondrion"/>
    <property type="evidence" value="ECO:0007669"/>
    <property type="project" value="UniProtKB-SubCell"/>
</dbReference>
<dbReference type="AlphaFoldDB" id="A0A1E4SK15"/>
<protein>
    <recommendedName>
        <fullName evidence="3">Genetic interactor of prohibitins 3, mitochondrial</fullName>
    </recommendedName>
    <alternativeName>
        <fullName evidence="5">Found in mitochondrial proteome protein 38</fullName>
    </alternativeName>
</protein>
<comment type="function">
    <text evidence="1">May be involved in the mitochondrial lipid metabolism.</text>
</comment>
<evidence type="ECO:0000256" key="2">
    <source>
        <dbReference type="ARBA" id="ARBA00004173"/>
    </source>
</evidence>
<organism evidence="7 8">
    <name type="scientific">Suhomyces tanzawaensis NRRL Y-17324</name>
    <dbReference type="NCBI Taxonomy" id="984487"/>
    <lineage>
        <taxon>Eukaryota</taxon>
        <taxon>Fungi</taxon>
        <taxon>Dikarya</taxon>
        <taxon>Ascomycota</taxon>
        <taxon>Saccharomycotina</taxon>
        <taxon>Pichiomycetes</taxon>
        <taxon>Debaryomycetaceae</taxon>
        <taxon>Suhomyces</taxon>
    </lineage>
</organism>
<evidence type="ECO:0000256" key="1">
    <source>
        <dbReference type="ARBA" id="ARBA00003269"/>
    </source>
</evidence>
<comment type="subcellular location">
    <subcellularLocation>
        <location evidence="2">Mitochondrion</location>
    </subcellularLocation>
</comment>
<dbReference type="SUPFAM" id="SSF52540">
    <property type="entry name" value="P-loop containing nucleoside triphosphate hydrolases"/>
    <property type="match status" value="1"/>
</dbReference>
<feature type="non-terminal residue" evidence="7">
    <location>
        <position position="1"/>
    </location>
</feature>
<dbReference type="RefSeq" id="XP_020064971.1">
    <property type="nucleotide sequence ID" value="XM_020208820.1"/>
</dbReference>
<dbReference type="GO" id="GO:0005525">
    <property type="term" value="F:GTP binding"/>
    <property type="evidence" value="ECO:0007669"/>
    <property type="project" value="InterPro"/>
</dbReference>
<keyword evidence="4" id="KW-0809">Transit peptide</keyword>
<dbReference type="InterPro" id="IPR027417">
    <property type="entry name" value="P-loop_NTPase"/>
</dbReference>
<evidence type="ECO:0000256" key="3">
    <source>
        <dbReference type="ARBA" id="ARBA00018901"/>
    </source>
</evidence>
<evidence type="ECO:0000256" key="4">
    <source>
        <dbReference type="ARBA" id="ARBA00022946"/>
    </source>
</evidence>
<dbReference type="STRING" id="984487.A0A1E4SK15"/>
<dbReference type="PROSITE" id="PS51721">
    <property type="entry name" value="G_CP"/>
    <property type="match status" value="1"/>
</dbReference>
<evidence type="ECO:0000313" key="7">
    <source>
        <dbReference type="EMBL" id="ODV79849.1"/>
    </source>
</evidence>
<dbReference type="PANTHER" id="PTHR46434:SF1">
    <property type="entry name" value="GENETIC INTERACTOR OF PROHIBITINS 3, MITOCHONDRIAL"/>
    <property type="match status" value="1"/>
</dbReference>
<evidence type="ECO:0000256" key="5">
    <source>
        <dbReference type="ARBA" id="ARBA00031834"/>
    </source>
</evidence>
<dbReference type="GeneID" id="30982956"/>
<dbReference type="EMBL" id="KV453911">
    <property type="protein sequence ID" value="ODV79849.1"/>
    <property type="molecule type" value="Genomic_DNA"/>
</dbReference>
<gene>
    <name evidence="7" type="ORF">CANTADRAFT_39919</name>
</gene>
<dbReference type="InterPro" id="IPR030378">
    <property type="entry name" value="G_CP_dom"/>
</dbReference>
<sequence length="614" mass="70275">CKSCGIKLQTKDPKKPGYYILDSGSSNGGKVHIKKEDEVFNKYVNNLSPDDQKLLINDFSKVHQVGTDHLKALTDPKSVSLELKNASEKRKFKLDEDTNAIECTRCRDATYRSNFRDLSQTEYPVETIDTVLGPIPLDGKIVYVMSAQDFPMTLDPKVFQFRSPANIKFLINKSDLLFKNNELNLKYGLTFVQDYLHFKYGVPKENVMIVSGLINWNIKKVIDFIVDGSYLVGNVNSGKSTIIKSILYYLSTQKKKNRSLMSQKERTRLEKEQDKLMNIRDTETVKSRSKLRKEMREFEAFFRSKVGPGVSYIPGFTRGFIQIDLEGVNKTIYDVPGFVKTFPGKEKESHGLFRSISSTKLIKQLTKGAKVFEKGLYNSKYHTIKNGQCLTMGGVFFLNFPEQSMFQIRNCINYDYKVFNNFSKAVHVSSHLVDYPGMEKQFLVNHDRQSIQNMNRFIVPPFYGSIDLVIQGVGHINIVPTGTKASNQPLVLYLIPGVEAIIRQPITKYIAKTFTGRDANGNPLRKENYLQKSTFALQRYSAKEPFYSRLIASDPRELNHLLENAELDAEVKEQIISRDYESIAKWKSLLGGRRSEFGESTEIGPNNKYDYWVE</sequence>
<dbReference type="PANTHER" id="PTHR46434">
    <property type="entry name" value="GENETIC INTERACTOR OF PROHIBITINS 3, MITOCHONDRIAL"/>
    <property type="match status" value="1"/>
</dbReference>
<dbReference type="Proteomes" id="UP000094285">
    <property type="component" value="Unassembled WGS sequence"/>
</dbReference>
<evidence type="ECO:0000313" key="8">
    <source>
        <dbReference type="Proteomes" id="UP000094285"/>
    </source>
</evidence>
<evidence type="ECO:0000259" key="6">
    <source>
        <dbReference type="PROSITE" id="PS51721"/>
    </source>
</evidence>
<reference evidence="8" key="1">
    <citation type="submission" date="2016-05" db="EMBL/GenBank/DDBJ databases">
        <title>Comparative genomics of biotechnologically important yeasts.</title>
        <authorList>
            <consortium name="DOE Joint Genome Institute"/>
            <person name="Riley R."/>
            <person name="Haridas S."/>
            <person name="Wolfe K.H."/>
            <person name="Lopes M.R."/>
            <person name="Hittinger C.T."/>
            <person name="Goker M."/>
            <person name="Salamov A."/>
            <person name="Wisecaver J."/>
            <person name="Long T.M."/>
            <person name="Aerts A.L."/>
            <person name="Barry K."/>
            <person name="Choi C."/>
            <person name="Clum A."/>
            <person name="Coughlan A.Y."/>
            <person name="Deshpande S."/>
            <person name="Douglass A.P."/>
            <person name="Hanson S.J."/>
            <person name="Klenk H.-P."/>
            <person name="Labutti K."/>
            <person name="Lapidus A."/>
            <person name="Lindquist E."/>
            <person name="Lipzen A."/>
            <person name="Meier-Kolthoff J.P."/>
            <person name="Ohm R.A."/>
            <person name="Otillar R.P."/>
            <person name="Pangilinan J."/>
            <person name="Peng Y."/>
            <person name="Rokas A."/>
            <person name="Rosa C.A."/>
            <person name="Scheuner C."/>
            <person name="Sibirny A.A."/>
            <person name="Slot J.C."/>
            <person name="Stielow J.B."/>
            <person name="Sun H."/>
            <person name="Kurtzman C.P."/>
            <person name="Blackwell M."/>
            <person name="Grigoriev I.V."/>
            <person name="Jeffries T.W."/>
        </authorList>
    </citation>
    <scope>NUCLEOTIDE SEQUENCE [LARGE SCALE GENOMIC DNA]</scope>
    <source>
        <strain evidence="8">NRRL Y-17324</strain>
    </source>
</reference>
<keyword evidence="8" id="KW-1185">Reference proteome</keyword>
<dbReference type="InterPro" id="IPR050896">
    <property type="entry name" value="Mito_lipid_metab_GTPase"/>
</dbReference>